<dbReference type="GO" id="GO:0019901">
    <property type="term" value="F:protein kinase binding"/>
    <property type="evidence" value="ECO:0007669"/>
    <property type="project" value="InterPro"/>
</dbReference>
<keyword evidence="3" id="KW-1185">Reference proteome</keyword>
<dbReference type="Gene3D" id="1.20.1280.50">
    <property type="match status" value="1"/>
</dbReference>
<dbReference type="AlphaFoldDB" id="A0A6V7HHE7"/>
<feature type="non-terminal residue" evidence="2">
    <location>
        <position position="220"/>
    </location>
</feature>
<proteinExistence type="predicted"/>
<dbReference type="EMBL" id="CAJDYZ010010628">
    <property type="protein sequence ID" value="CAD1478252.1"/>
    <property type="molecule type" value="Genomic_DNA"/>
</dbReference>
<dbReference type="PANTHER" id="PTHR15537">
    <property type="entry name" value="F-BOX ONLY PROTEIN 7"/>
    <property type="match status" value="1"/>
</dbReference>
<dbReference type="PROSITE" id="PS50181">
    <property type="entry name" value="FBOX"/>
    <property type="match status" value="1"/>
</dbReference>
<dbReference type="SMART" id="SM00256">
    <property type="entry name" value="FBOX"/>
    <property type="match status" value="1"/>
</dbReference>
<dbReference type="InterPro" id="IPR036047">
    <property type="entry name" value="F-box-like_dom_sf"/>
</dbReference>
<dbReference type="InterPro" id="IPR001810">
    <property type="entry name" value="F-box_dom"/>
</dbReference>
<accession>A0A6V7HHE7</accession>
<evidence type="ECO:0000313" key="2">
    <source>
        <dbReference type="EMBL" id="CAD1478252.1"/>
    </source>
</evidence>
<gene>
    <name evidence="2" type="ORF">MHI_LOCUS785850</name>
</gene>
<evidence type="ECO:0000313" key="3">
    <source>
        <dbReference type="Proteomes" id="UP000752696"/>
    </source>
</evidence>
<dbReference type="Proteomes" id="UP000752696">
    <property type="component" value="Unassembled WGS sequence"/>
</dbReference>
<protein>
    <recommendedName>
        <fullName evidence="1">F-box domain-containing protein</fullName>
    </recommendedName>
</protein>
<dbReference type="SUPFAM" id="SSF81383">
    <property type="entry name" value="F-box domain"/>
    <property type="match status" value="1"/>
</dbReference>
<evidence type="ECO:0000259" key="1">
    <source>
        <dbReference type="PROSITE" id="PS50181"/>
    </source>
</evidence>
<name>A0A6V7HHE7_9HYME</name>
<organism evidence="2 3">
    <name type="scientific">Heterotrigona itama</name>
    <dbReference type="NCBI Taxonomy" id="395501"/>
    <lineage>
        <taxon>Eukaryota</taxon>
        <taxon>Metazoa</taxon>
        <taxon>Ecdysozoa</taxon>
        <taxon>Arthropoda</taxon>
        <taxon>Hexapoda</taxon>
        <taxon>Insecta</taxon>
        <taxon>Pterygota</taxon>
        <taxon>Neoptera</taxon>
        <taxon>Endopterygota</taxon>
        <taxon>Hymenoptera</taxon>
        <taxon>Apocrita</taxon>
        <taxon>Aculeata</taxon>
        <taxon>Apoidea</taxon>
        <taxon>Anthophila</taxon>
        <taxon>Apidae</taxon>
        <taxon>Heterotrigona</taxon>
    </lineage>
</organism>
<dbReference type="GO" id="GO:1903599">
    <property type="term" value="P:positive regulation of autophagy of mitochondrion"/>
    <property type="evidence" value="ECO:0007669"/>
    <property type="project" value="TreeGrafter"/>
</dbReference>
<dbReference type="OrthoDB" id="101791at2759"/>
<feature type="domain" description="F-box" evidence="1">
    <location>
        <begin position="148"/>
        <end position="194"/>
    </location>
</feature>
<dbReference type="InterPro" id="IPR047118">
    <property type="entry name" value="Fbxo7"/>
</dbReference>
<reference evidence="2" key="1">
    <citation type="submission" date="2020-07" db="EMBL/GenBank/DDBJ databases">
        <authorList>
            <person name="Nazaruddin N."/>
        </authorList>
    </citation>
    <scope>NUCLEOTIDE SEQUENCE</scope>
</reference>
<comment type="caution">
    <text evidence="2">The sequence shown here is derived from an EMBL/GenBank/DDBJ whole genome shotgun (WGS) entry which is preliminary data.</text>
</comment>
<dbReference type="Pfam" id="PF12937">
    <property type="entry name" value="F-box-like"/>
    <property type="match status" value="1"/>
</dbReference>
<dbReference type="PANTHER" id="PTHR15537:SF2">
    <property type="entry name" value="F-BOX ONLY PROTEIN 7"/>
    <property type="match status" value="1"/>
</dbReference>
<sequence length="220" mass="25335">MLEPILVEDCTYMKLVPSLERILNDLNENSTHHDYMVALVIVLLAEAGFYLSSTNNDHSRPKLRFLHVPKDWKSLDTGVYEMYFQLETVPDIKCKLVAVPLGDTLILNFFPLIDGKTTYNINVQTLKFKEELSTPVRSDVLQKAGVMGPSLQALPTELKLRILRLLDVYSLTRMAQCCSEFRELCSDAQLWRNIMHRDFPDSCTIGNNTDCCHRFIYNNR</sequence>
<dbReference type="Gene3D" id="3.40.1000.30">
    <property type="match status" value="1"/>
</dbReference>